<sequence>MDGVLRERPCFGTDWNPFGAFSPQRITAVHHERSLVEVTRITGQSVWWCRFRLGKSNDSCRSTFQVDSVPRQTFYQSQTLTCADRPPPSLAFAWTALLDLPQVPWGRCQMCVPDRCGWWCSFSTWKVERQSSLTVRVPVGFESLIELQSLPQIVGRGVKPDYSSAAGAIASGSRA</sequence>
<organism evidence="1 2">
    <name type="scientific">Stieleria varia</name>
    <dbReference type="NCBI Taxonomy" id="2528005"/>
    <lineage>
        <taxon>Bacteria</taxon>
        <taxon>Pseudomonadati</taxon>
        <taxon>Planctomycetota</taxon>
        <taxon>Planctomycetia</taxon>
        <taxon>Pirellulales</taxon>
        <taxon>Pirellulaceae</taxon>
        <taxon>Stieleria</taxon>
    </lineage>
</organism>
<comment type="caution">
    <text evidence="1">The sequence shown here is derived from an EMBL/GenBank/DDBJ whole genome shotgun (WGS) entry which is preliminary data.</text>
</comment>
<evidence type="ECO:0000313" key="2">
    <source>
        <dbReference type="Proteomes" id="UP000320176"/>
    </source>
</evidence>
<protein>
    <submittedName>
        <fullName evidence="1">Uncharacterized protein</fullName>
    </submittedName>
</protein>
<dbReference type="AlphaFoldDB" id="A0A5C6B3T5"/>
<keyword evidence="2" id="KW-1185">Reference proteome</keyword>
<evidence type="ECO:0000313" key="1">
    <source>
        <dbReference type="EMBL" id="TWU05989.1"/>
    </source>
</evidence>
<dbReference type="EMBL" id="SJPN01000002">
    <property type="protein sequence ID" value="TWU05989.1"/>
    <property type="molecule type" value="Genomic_DNA"/>
</dbReference>
<proteinExistence type="predicted"/>
<gene>
    <name evidence="1" type="ORF">Pla52n_17050</name>
</gene>
<dbReference type="Proteomes" id="UP000320176">
    <property type="component" value="Unassembled WGS sequence"/>
</dbReference>
<accession>A0A5C6B3T5</accession>
<reference evidence="1 2" key="1">
    <citation type="submission" date="2019-02" db="EMBL/GenBank/DDBJ databases">
        <title>Deep-cultivation of Planctomycetes and their phenomic and genomic characterization uncovers novel biology.</title>
        <authorList>
            <person name="Wiegand S."/>
            <person name="Jogler M."/>
            <person name="Boedeker C."/>
            <person name="Pinto D."/>
            <person name="Vollmers J."/>
            <person name="Rivas-Marin E."/>
            <person name="Kohn T."/>
            <person name="Peeters S.H."/>
            <person name="Heuer A."/>
            <person name="Rast P."/>
            <person name="Oberbeckmann S."/>
            <person name="Bunk B."/>
            <person name="Jeske O."/>
            <person name="Meyerdierks A."/>
            <person name="Storesund J.E."/>
            <person name="Kallscheuer N."/>
            <person name="Luecker S."/>
            <person name="Lage O.M."/>
            <person name="Pohl T."/>
            <person name="Merkel B.J."/>
            <person name="Hornburger P."/>
            <person name="Mueller R.-W."/>
            <person name="Bruemmer F."/>
            <person name="Labrenz M."/>
            <person name="Spormann A.M."/>
            <person name="Op Den Camp H."/>
            <person name="Overmann J."/>
            <person name="Amann R."/>
            <person name="Jetten M.S.M."/>
            <person name="Mascher T."/>
            <person name="Medema M.H."/>
            <person name="Devos D.P."/>
            <person name="Kaster A.-K."/>
            <person name="Ovreas L."/>
            <person name="Rohde M."/>
            <person name="Galperin M.Y."/>
            <person name="Jogler C."/>
        </authorList>
    </citation>
    <scope>NUCLEOTIDE SEQUENCE [LARGE SCALE GENOMIC DNA]</scope>
    <source>
        <strain evidence="1 2">Pla52n</strain>
    </source>
</reference>
<name>A0A5C6B3T5_9BACT</name>